<name>A0AAD2GE48_9STRA</name>
<accession>A0AAD2GE48</accession>
<dbReference type="GO" id="GO:0008270">
    <property type="term" value="F:zinc ion binding"/>
    <property type="evidence" value="ECO:0007669"/>
    <property type="project" value="UniProtKB-KW"/>
</dbReference>
<evidence type="ECO:0000256" key="2">
    <source>
        <dbReference type="ARBA" id="ARBA00022737"/>
    </source>
</evidence>
<dbReference type="GO" id="GO:0042026">
    <property type="term" value="P:protein refolding"/>
    <property type="evidence" value="ECO:0007669"/>
    <property type="project" value="TreeGrafter"/>
</dbReference>
<dbReference type="PANTHER" id="PTHR43096">
    <property type="entry name" value="DNAJ HOMOLOG 1, MITOCHONDRIAL-RELATED"/>
    <property type="match status" value="1"/>
</dbReference>
<dbReference type="Proteomes" id="UP001295423">
    <property type="component" value="Unassembled WGS sequence"/>
</dbReference>
<dbReference type="Gene3D" id="2.60.260.20">
    <property type="entry name" value="Urease metallochaperone UreE, N-terminal domain"/>
    <property type="match status" value="2"/>
</dbReference>
<keyword evidence="9" id="KW-1185">Reference proteome</keyword>
<protein>
    <recommendedName>
        <fullName evidence="7">J domain-containing protein</fullName>
    </recommendedName>
</protein>
<dbReference type="AlphaFoldDB" id="A0AAD2GE48"/>
<feature type="region of interest" description="Disordered" evidence="6">
    <location>
        <begin position="455"/>
        <end position="488"/>
    </location>
</feature>
<feature type="compositionally biased region" description="Polar residues" evidence="6">
    <location>
        <begin position="90"/>
        <end position="115"/>
    </location>
</feature>
<feature type="compositionally biased region" description="Low complexity" evidence="6">
    <location>
        <begin position="31"/>
        <end position="49"/>
    </location>
</feature>
<feature type="compositionally biased region" description="Polar residues" evidence="6">
    <location>
        <begin position="61"/>
        <end position="70"/>
    </location>
</feature>
<dbReference type="EMBL" id="CAKOGP040002469">
    <property type="protein sequence ID" value="CAJ1970128.1"/>
    <property type="molecule type" value="Genomic_DNA"/>
</dbReference>
<keyword evidence="1" id="KW-0479">Metal-binding</keyword>
<feature type="compositionally biased region" description="Basic and acidic residues" evidence="6">
    <location>
        <begin position="465"/>
        <end position="474"/>
    </location>
</feature>
<evidence type="ECO:0000313" key="9">
    <source>
        <dbReference type="Proteomes" id="UP001295423"/>
    </source>
</evidence>
<dbReference type="GO" id="GO:0005737">
    <property type="term" value="C:cytoplasm"/>
    <property type="evidence" value="ECO:0007669"/>
    <property type="project" value="TreeGrafter"/>
</dbReference>
<feature type="region of interest" description="Disordered" evidence="6">
    <location>
        <begin position="31"/>
        <end position="115"/>
    </location>
</feature>
<dbReference type="CDD" id="cd06257">
    <property type="entry name" value="DnaJ"/>
    <property type="match status" value="1"/>
</dbReference>
<dbReference type="PROSITE" id="PS50076">
    <property type="entry name" value="DNAJ_2"/>
    <property type="match status" value="1"/>
</dbReference>
<feature type="domain" description="J" evidence="7">
    <location>
        <begin position="121"/>
        <end position="186"/>
    </location>
</feature>
<dbReference type="Pfam" id="PF00226">
    <property type="entry name" value="DnaJ"/>
    <property type="match status" value="1"/>
</dbReference>
<comment type="caution">
    <text evidence="8">The sequence shown here is derived from an EMBL/GenBank/DDBJ whole genome shotgun (WGS) entry which is preliminary data.</text>
</comment>
<reference evidence="8" key="1">
    <citation type="submission" date="2023-08" db="EMBL/GenBank/DDBJ databases">
        <authorList>
            <person name="Audoor S."/>
            <person name="Bilcke G."/>
        </authorList>
    </citation>
    <scope>NUCLEOTIDE SEQUENCE</scope>
</reference>
<dbReference type="FunFam" id="2.60.260.20:FF:000005">
    <property type="entry name" value="Chaperone protein dnaJ 1, mitochondrial"/>
    <property type="match status" value="1"/>
</dbReference>
<dbReference type="PROSITE" id="PS00636">
    <property type="entry name" value="DNAJ_1"/>
    <property type="match status" value="1"/>
</dbReference>
<evidence type="ECO:0000256" key="4">
    <source>
        <dbReference type="ARBA" id="ARBA00022833"/>
    </source>
</evidence>
<proteinExistence type="predicted"/>
<dbReference type="Gene3D" id="1.10.287.110">
    <property type="entry name" value="DnaJ domain"/>
    <property type="match status" value="1"/>
</dbReference>
<dbReference type="InterPro" id="IPR018253">
    <property type="entry name" value="DnaJ_domain_CS"/>
</dbReference>
<dbReference type="InterPro" id="IPR001623">
    <property type="entry name" value="DnaJ_domain"/>
</dbReference>
<dbReference type="CDD" id="cd10747">
    <property type="entry name" value="DnaJ_C"/>
    <property type="match status" value="1"/>
</dbReference>
<evidence type="ECO:0000256" key="5">
    <source>
        <dbReference type="ARBA" id="ARBA00023186"/>
    </source>
</evidence>
<evidence type="ECO:0000256" key="3">
    <source>
        <dbReference type="ARBA" id="ARBA00022771"/>
    </source>
</evidence>
<dbReference type="GO" id="GO:0051082">
    <property type="term" value="F:unfolded protein binding"/>
    <property type="evidence" value="ECO:0007669"/>
    <property type="project" value="InterPro"/>
</dbReference>
<dbReference type="Pfam" id="PF01556">
    <property type="entry name" value="DnaJ_C"/>
    <property type="match status" value="1"/>
</dbReference>
<sequence length="488" mass="52820">MTNPATISRTSSHTMRRVVGAKGNVVRVFSPASSTAPDSSSSSPSSSLAYNRLESRRSYRTVATASSPSSAFPKKTNFITQPKPQPQPQNRQLHFTKQPPSNSNNNADTTKRSFSSASKRDFYEVLGVSKSSNKAEIKKAYFGLAKKYHPDTNKDDEAASDKFKEVTEAYECLSDDEQRGLYDQFGHAGVDPNFQGGNPFGGGGGRNPFEGGFNFGDGSFHFSGGSGGGGQIDPEELFDAFFGGGARRARGPRRGADLQMHVRLSFEEAAFGSSQDLHLRYQVLNQQNGQIEVKERDVTVDTPAGIDTGMNLRVTGQGAEGDPGAPRGNLLVQVLVDDHDYFHREGSDVHVEAPISISQAILGGTVDVRTLGGEVEVTVPKGTQPETKLVLRNKGIQRMHGAGKGNQYVHLKIEIPKSITKRQEELLREFDEETKETGKGISGRLAEAAGSAFESFFGGGSSSSKSKDSNKDKKEDEEELEDKKQAAQ</sequence>
<organism evidence="8 9">
    <name type="scientific">Cylindrotheca closterium</name>
    <dbReference type="NCBI Taxonomy" id="2856"/>
    <lineage>
        <taxon>Eukaryota</taxon>
        <taxon>Sar</taxon>
        <taxon>Stramenopiles</taxon>
        <taxon>Ochrophyta</taxon>
        <taxon>Bacillariophyta</taxon>
        <taxon>Bacillariophyceae</taxon>
        <taxon>Bacillariophycidae</taxon>
        <taxon>Bacillariales</taxon>
        <taxon>Bacillariaceae</taxon>
        <taxon>Cylindrotheca</taxon>
    </lineage>
</organism>
<dbReference type="PRINTS" id="PR00625">
    <property type="entry name" value="JDOMAIN"/>
</dbReference>
<keyword evidence="4" id="KW-0862">Zinc</keyword>
<keyword evidence="5" id="KW-0143">Chaperone</keyword>
<dbReference type="PANTHER" id="PTHR43096:SF48">
    <property type="entry name" value="CHAPERONE PROTEIN DNAJ"/>
    <property type="match status" value="1"/>
</dbReference>
<dbReference type="SMART" id="SM00271">
    <property type="entry name" value="DnaJ"/>
    <property type="match status" value="1"/>
</dbReference>
<dbReference type="SUPFAM" id="SSF46565">
    <property type="entry name" value="Chaperone J-domain"/>
    <property type="match status" value="1"/>
</dbReference>
<dbReference type="SUPFAM" id="SSF49493">
    <property type="entry name" value="HSP40/DnaJ peptide-binding domain"/>
    <property type="match status" value="2"/>
</dbReference>
<evidence type="ECO:0000256" key="1">
    <source>
        <dbReference type="ARBA" id="ARBA00022723"/>
    </source>
</evidence>
<dbReference type="InterPro" id="IPR036869">
    <property type="entry name" value="J_dom_sf"/>
</dbReference>
<keyword evidence="2" id="KW-0677">Repeat</keyword>
<dbReference type="InterPro" id="IPR008971">
    <property type="entry name" value="HSP40/DnaJ_pept-bd"/>
</dbReference>
<dbReference type="InterPro" id="IPR002939">
    <property type="entry name" value="DnaJ_C"/>
</dbReference>
<evidence type="ECO:0000313" key="8">
    <source>
        <dbReference type="EMBL" id="CAJ1970128.1"/>
    </source>
</evidence>
<evidence type="ECO:0000259" key="7">
    <source>
        <dbReference type="PROSITE" id="PS50076"/>
    </source>
</evidence>
<gene>
    <name evidence="8" type="ORF">CYCCA115_LOCUS24151</name>
</gene>
<evidence type="ECO:0000256" key="6">
    <source>
        <dbReference type="SAM" id="MobiDB-lite"/>
    </source>
</evidence>
<keyword evidence="3" id="KW-0863">Zinc-finger</keyword>